<dbReference type="GO" id="GO:0006508">
    <property type="term" value="P:proteolysis"/>
    <property type="evidence" value="ECO:0007669"/>
    <property type="project" value="InterPro"/>
</dbReference>
<proteinExistence type="inferred from homology"/>
<evidence type="ECO:0000256" key="9">
    <source>
        <dbReference type="SAM" id="Phobius"/>
    </source>
</evidence>
<evidence type="ECO:0000313" key="12">
    <source>
        <dbReference type="Proteomes" id="UP000617634"/>
    </source>
</evidence>
<evidence type="ECO:0000256" key="6">
    <source>
        <dbReference type="ARBA" id="ARBA00022989"/>
    </source>
</evidence>
<feature type="domain" description="Peptidase M28" evidence="10">
    <location>
        <begin position="101"/>
        <end position="288"/>
    </location>
</feature>
<dbReference type="Pfam" id="PF04389">
    <property type="entry name" value="Peptidase_M28"/>
    <property type="match status" value="1"/>
</dbReference>
<dbReference type="SUPFAM" id="SSF53187">
    <property type="entry name" value="Zn-dependent exopeptidases"/>
    <property type="match status" value="1"/>
</dbReference>
<evidence type="ECO:0000259" key="10">
    <source>
        <dbReference type="Pfam" id="PF04389"/>
    </source>
</evidence>
<organism evidence="11 12">
    <name type="scientific">Novosphingobium aureum</name>
    <dbReference type="NCBI Taxonomy" id="2792964"/>
    <lineage>
        <taxon>Bacteria</taxon>
        <taxon>Pseudomonadati</taxon>
        <taxon>Pseudomonadota</taxon>
        <taxon>Alphaproteobacteria</taxon>
        <taxon>Sphingomonadales</taxon>
        <taxon>Sphingomonadaceae</taxon>
        <taxon>Novosphingobium</taxon>
    </lineage>
</organism>
<dbReference type="EMBL" id="JADZGI010000001">
    <property type="protein sequence ID" value="MBH0113080.1"/>
    <property type="molecule type" value="Genomic_DNA"/>
</dbReference>
<feature type="transmembrane region" description="Helical" evidence="9">
    <location>
        <begin position="348"/>
        <end position="370"/>
    </location>
</feature>
<keyword evidence="12" id="KW-1185">Reference proteome</keyword>
<dbReference type="PANTHER" id="PTHR12147:SF58">
    <property type="entry name" value="VACUOLAR MEMBRANE PROTEASE"/>
    <property type="match status" value="1"/>
</dbReference>
<evidence type="ECO:0000256" key="5">
    <source>
        <dbReference type="ARBA" id="ARBA00022554"/>
    </source>
</evidence>
<name>A0A931ML43_9SPHN</name>
<comment type="function">
    <text evidence="1">May be involved in vacuolar sorting and osmoregulation.</text>
</comment>
<dbReference type="PANTHER" id="PTHR12147">
    <property type="entry name" value="METALLOPEPTIDASE M28 FAMILY MEMBER"/>
    <property type="match status" value="1"/>
</dbReference>
<dbReference type="Gene3D" id="3.40.630.10">
    <property type="entry name" value="Zn peptidases"/>
    <property type="match status" value="1"/>
</dbReference>
<comment type="subcellular location">
    <subcellularLocation>
        <location evidence="2">Vacuole membrane</location>
        <topology evidence="2">Multi-pass membrane protein</topology>
    </subcellularLocation>
</comment>
<keyword evidence="9" id="KW-0472">Membrane</keyword>
<keyword evidence="7" id="KW-0325">Glycoprotein</keyword>
<evidence type="ECO:0000313" key="11">
    <source>
        <dbReference type="EMBL" id="MBH0113080.1"/>
    </source>
</evidence>
<dbReference type="AlphaFoldDB" id="A0A931ML43"/>
<feature type="transmembrane region" description="Helical" evidence="9">
    <location>
        <begin position="323"/>
        <end position="341"/>
    </location>
</feature>
<evidence type="ECO:0000256" key="8">
    <source>
        <dbReference type="ARBA" id="ARBA00031512"/>
    </source>
</evidence>
<evidence type="ECO:0000256" key="4">
    <source>
        <dbReference type="ARBA" id="ARBA00017435"/>
    </source>
</evidence>
<feature type="transmembrane region" description="Helical" evidence="9">
    <location>
        <begin position="523"/>
        <end position="542"/>
    </location>
</feature>
<evidence type="ECO:0000256" key="3">
    <source>
        <dbReference type="ARBA" id="ARBA00010918"/>
    </source>
</evidence>
<keyword evidence="9" id="KW-0812">Transmembrane</keyword>
<feature type="transmembrane region" description="Helical" evidence="9">
    <location>
        <begin position="390"/>
        <end position="409"/>
    </location>
</feature>
<evidence type="ECO:0000256" key="1">
    <source>
        <dbReference type="ARBA" id="ARBA00003273"/>
    </source>
</evidence>
<gene>
    <name evidence="11" type="ORF">I5E68_08985</name>
</gene>
<feature type="transmembrane region" description="Helical" evidence="9">
    <location>
        <begin position="494"/>
        <end position="511"/>
    </location>
</feature>
<dbReference type="InterPro" id="IPR007484">
    <property type="entry name" value="Peptidase_M28"/>
</dbReference>
<keyword evidence="6 9" id="KW-1133">Transmembrane helix</keyword>
<feature type="transmembrane region" description="Helical" evidence="9">
    <location>
        <begin position="468"/>
        <end position="488"/>
    </location>
</feature>
<comment type="caution">
    <text evidence="11">The sequence shown here is derived from an EMBL/GenBank/DDBJ whole genome shotgun (WGS) entry which is preliminary data.</text>
</comment>
<dbReference type="GO" id="GO:0008235">
    <property type="term" value="F:metalloexopeptidase activity"/>
    <property type="evidence" value="ECO:0007669"/>
    <property type="project" value="InterPro"/>
</dbReference>
<comment type="similarity">
    <text evidence="3">Belongs to the peptidase M28 family.</text>
</comment>
<evidence type="ECO:0000256" key="2">
    <source>
        <dbReference type="ARBA" id="ARBA00004128"/>
    </source>
</evidence>
<sequence>MALILAVGLAVIATTPPRPLDESAPPTKFSAERAMRDVERIAREPHASGSPALADLRGYLAGRLSELGLEVREQSGSFPEEARATLSARSGEQRATIPLVNIIGILPGTDRTLPALALMAHYDGVYGSPAAADDGAGVASILEVLRALQSEGPRRRDVIVVLTDGEEAGLNGAHRFFDAAPEAARIAAIVNLEARGGGGRANLFQTSAGNGEIARLWSETAPHPAGTSLATFIYSVLPNDTDLTVALPDGMVAWNFAFIGRSGLYHSPLASAKALDRGSLQQMGEQTLGLARSLATSQALPEAAPDIVFFDVYGLFAVHYPVWFGWVMLAIGFVGYALPLVRARGLRAFAGGAGATLALLAGVAGALYLLNLLSGADAPVNYYDRLAAIPRLQAIALCVAIAGLLLAGLRSRPGPWAEAGRVFPVFVAALAFQSLAPVAAYVLTIPLALGGAVALARACGLSGVMHWPAALVAGLVGGYALFFGFLLMQAVGPTMPMSVVLPLAMVVIAFAPFDVSRHRAPRAMLAGGLIALAVGLAMWVRLDPLAQSVAVYSEQRAAIVRH</sequence>
<dbReference type="InterPro" id="IPR045175">
    <property type="entry name" value="M28_fam"/>
</dbReference>
<dbReference type="Proteomes" id="UP000617634">
    <property type="component" value="Unassembled WGS sequence"/>
</dbReference>
<protein>
    <recommendedName>
        <fullName evidence="4">Vacuolar membrane protease</fullName>
    </recommendedName>
    <alternativeName>
        <fullName evidence="8">FXNA-related family protease 1</fullName>
    </alternativeName>
</protein>
<evidence type="ECO:0000256" key="7">
    <source>
        <dbReference type="ARBA" id="ARBA00023180"/>
    </source>
</evidence>
<reference evidence="11" key="1">
    <citation type="submission" date="2020-11" db="EMBL/GenBank/DDBJ databases">
        <title>Novosphingobium aureum sp. nov., a marine bacterium isolated from sediment of a salt flat.</title>
        <authorList>
            <person name="Yoo Y."/>
            <person name="Kim J.-J."/>
        </authorList>
    </citation>
    <scope>NUCLEOTIDE SEQUENCE</scope>
    <source>
        <strain evidence="11">YJ-S2-02</strain>
    </source>
</reference>
<dbReference type="GO" id="GO:0005774">
    <property type="term" value="C:vacuolar membrane"/>
    <property type="evidence" value="ECO:0007669"/>
    <property type="project" value="UniProtKB-SubCell"/>
</dbReference>
<keyword evidence="5" id="KW-0926">Vacuole</keyword>
<accession>A0A931ML43</accession>